<dbReference type="InterPro" id="IPR016177">
    <property type="entry name" value="DNA-bd_dom_sf"/>
</dbReference>
<feature type="region of interest" description="Disordered" evidence="9">
    <location>
        <begin position="1"/>
        <end position="22"/>
    </location>
</feature>
<accession>A0AAV3P7K5</accession>
<evidence type="ECO:0000256" key="1">
    <source>
        <dbReference type="ARBA" id="ARBA00004123"/>
    </source>
</evidence>
<dbReference type="Gene3D" id="3.30.730.10">
    <property type="entry name" value="AP2/ERF domain"/>
    <property type="match status" value="1"/>
</dbReference>
<comment type="similarity">
    <text evidence="8">Belongs to the AP2/ERF transcription factor family. ERF subfamily.</text>
</comment>
<dbReference type="Proteomes" id="UP001454036">
    <property type="component" value="Unassembled WGS sequence"/>
</dbReference>
<evidence type="ECO:0000256" key="4">
    <source>
        <dbReference type="ARBA" id="ARBA00023125"/>
    </source>
</evidence>
<feature type="domain" description="AP2/ERF" evidence="10">
    <location>
        <begin position="22"/>
        <end position="79"/>
    </location>
</feature>
<dbReference type="GO" id="GO:0003677">
    <property type="term" value="F:DNA binding"/>
    <property type="evidence" value="ECO:0007669"/>
    <property type="project" value="UniProtKB-KW"/>
</dbReference>
<dbReference type="Pfam" id="PF00847">
    <property type="entry name" value="AP2"/>
    <property type="match status" value="1"/>
</dbReference>
<dbReference type="PRINTS" id="PR00367">
    <property type="entry name" value="ETHRSPELEMNT"/>
</dbReference>
<dbReference type="PANTHER" id="PTHR31985:SF273">
    <property type="entry name" value="ETHYLENE-RESPONSIVE TRANSCRIPTION FACTOR ERF017"/>
    <property type="match status" value="1"/>
</dbReference>
<evidence type="ECO:0000256" key="3">
    <source>
        <dbReference type="ARBA" id="ARBA00023015"/>
    </source>
</evidence>
<evidence type="ECO:0000256" key="5">
    <source>
        <dbReference type="ARBA" id="ARBA00023159"/>
    </source>
</evidence>
<sequence length="228" mass="25873">MSLSSSSSSPSSSRQQNEEEIKYRGVRKRKWGKWVSEIRLPNSRERIWLGSFDNAEKAAKAFDAALFCLRGENAKFNFPDNPPNIVGGQSLTPQEIQHVASQFANNEERKQQEEEKLLQQQSGTRSNNGDNDVKMVEGDDNKEGAIDWSFLNMLELDHNYDANVTHQTVPEYSLYCDIDMIQDNDNMYMPQLVPPKDDNNGGEYDDYDGNGDGSVGGHLTHPSFLWNF</sequence>
<comment type="subcellular location">
    <subcellularLocation>
        <location evidence="1">Nucleus</location>
    </subcellularLocation>
</comment>
<keyword evidence="6" id="KW-0804">Transcription</keyword>
<keyword evidence="12" id="KW-1185">Reference proteome</keyword>
<comment type="caution">
    <text evidence="11">The sequence shown here is derived from an EMBL/GenBank/DDBJ whole genome shotgun (WGS) entry which is preliminary data.</text>
</comment>
<keyword evidence="5" id="KW-0010">Activator</keyword>
<dbReference type="InterPro" id="IPR036955">
    <property type="entry name" value="AP2/ERF_dom_sf"/>
</dbReference>
<keyword evidence="2" id="KW-0611">Plant defense</keyword>
<dbReference type="FunFam" id="3.30.730.10:FF:000001">
    <property type="entry name" value="Ethylene-responsive transcription factor 2"/>
    <property type="match status" value="1"/>
</dbReference>
<dbReference type="AlphaFoldDB" id="A0AAV3P7K5"/>
<feature type="compositionally biased region" description="Low complexity" evidence="9">
    <location>
        <begin position="1"/>
        <end position="13"/>
    </location>
</feature>
<keyword evidence="4 11" id="KW-0238">DNA-binding</keyword>
<name>A0AAV3P7K5_LITER</name>
<evidence type="ECO:0000313" key="12">
    <source>
        <dbReference type="Proteomes" id="UP001454036"/>
    </source>
</evidence>
<gene>
    <name evidence="11" type="ORF">LIER_06772</name>
</gene>
<evidence type="ECO:0000259" key="10">
    <source>
        <dbReference type="PROSITE" id="PS51032"/>
    </source>
</evidence>
<dbReference type="GO" id="GO:0006952">
    <property type="term" value="P:defense response"/>
    <property type="evidence" value="ECO:0007669"/>
    <property type="project" value="UniProtKB-KW"/>
</dbReference>
<reference evidence="11 12" key="1">
    <citation type="submission" date="2024-01" db="EMBL/GenBank/DDBJ databases">
        <title>The complete chloroplast genome sequence of Lithospermum erythrorhizon: insights into the phylogenetic relationship among Boraginaceae species and the maternal lineages of purple gromwells.</title>
        <authorList>
            <person name="Okada T."/>
            <person name="Watanabe K."/>
        </authorList>
    </citation>
    <scope>NUCLEOTIDE SEQUENCE [LARGE SCALE GENOMIC DNA]</scope>
</reference>
<evidence type="ECO:0000313" key="11">
    <source>
        <dbReference type="EMBL" id="GAA0146951.1"/>
    </source>
</evidence>
<dbReference type="GO" id="GO:0003700">
    <property type="term" value="F:DNA-binding transcription factor activity"/>
    <property type="evidence" value="ECO:0007669"/>
    <property type="project" value="InterPro"/>
</dbReference>
<feature type="region of interest" description="Disordered" evidence="9">
    <location>
        <begin position="106"/>
        <end position="139"/>
    </location>
</feature>
<evidence type="ECO:0000256" key="8">
    <source>
        <dbReference type="ARBA" id="ARBA00024343"/>
    </source>
</evidence>
<dbReference type="PANTHER" id="PTHR31985">
    <property type="entry name" value="ETHYLENE-RESPONSIVE TRANSCRIPTION FACTOR ERF042-RELATED"/>
    <property type="match status" value="1"/>
</dbReference>
<keyword evidence="3" id="KW-0805">Transcription regulation</keyword>
<feature type="compositionally biased region" description="Basic and acidic residues" evidence="9">
    <location>
        <begin position="106"/>
        <end position="117"/>
    </location>
</feature>
<dbReference type="InterPro" id="IPR051032">
    <property type="entry name" value="AP2/ERF_TF_ERF_subfamily"/>
</dbReference>
<dbReference type="SMART" id="SM00380">
    <property type="entry name" value="AP2"/>
    <property type="match status" value="1"/>
</dbReference>
<protein>
    <submittedName>
        <fullName evidence="11">DNA-binding transcription factor</fullName>
    </submittedName>
</protein>
<evidence type="ECO:0000256" key="9">
    <source>
        <dbReference type="SAM" id="MobiDB-lite"/>
    </source>
</evidence>
<evidence type="ECO:0000256" key="7">
    <source>
        <dbReference type="ARBA" id="ARBA00023242"/>
    </source>
</evidence>
<dbReference type="GO" id="GO:0005634">
    <property type="term" value="C:nucleus"/>
    <property type="evidence" value="ECO:0007669"/>
    <property type="project" value="UniProtKB-SubCell"/>
</dbReference>
<dbReference type="CDD" id="cd00018">
    <property type="entry name" value="AP2"/>
    <property type="match status" value="1"/>
</dbReference>
<evidence type="ECO:0000256" key="2">
    <source>
        <dbReference type="ARBA" id="ARBA00022821"/>
    </source>
</evidence>
<dbReference type="PROSITE" id="PS51032">
    <property type="entry name" value="AP2_ERF"/>
    <property type="match status" value="1"/>
</dbReference>
<dbReference type="InterPro" id="IPR001471">
    <property type="entry name" value="AP2/ERF_dom"/>
</dbReference>
<dbReference type="EMBL" id="BAABME010001008">
    <property type="protein sequence ID" value="GAA0146951.1"/>
    <property type="molecule type" value="Genomic_DNA"/>
</dbReference>
<organism evidence="11 12">
    <name type="scientific">Lithospermum erythrorhizon</name>
    <name type="common">Purple gromwell</name>
    <name type="synonym">Lithospermum officinale var. erythrorhizon</name>
    <dbReference type="NCBI Taxonomy" id="34254"/>
    <lineage>
        <taxon>Eukaryota</taxon>
        <taxon>Viridiplantae</taxon>
        <taxon>Streptophyta</taxon>
        <taxon>Embryophyta</taxon>
        <taxon>Tracheophyta</taxon>
        <taxon>Spermatophyta</taxon>
        <taxon>Magnoliopsida</taxon>
        <taxon>eudicotyledons</taxon>
        <taxon>Gunneridae</taxon>
        <taxon>Pentapetalae</taxon>
        <taxon>asterids</taxon>
        <taxon>lamiids</taxon>
        <taxon>Boraginales</taxon>
        <taxon>Boraginaceae</taxon>
        <taxon>Boraginoideae</taxon>
        <taxon>Lithospermeae</taxon>
        <taxon>Lithospermum</taxon>
    </lineage>
</organism>
<keyword evidence="7" id="KW-0539">Nucleus</keyword>
<evidence type="ECO:0000256" key="6">
    <source>
        <dbReference type="ARBA" id="ARBA00023163"/>
    </source>
</evidence>
<dbReference type="SUPFAM" id="SSF54171">
    <property type="entry name" value="DNA-binding domain"/>
    <property type="match status" value="1"/>
</dbReference>
<proteinExistence type="inferred from homology"/>